<organism evidence="1 2">
    <name type="scientific">Sphenodon punctatus</name>
    <name type="common">Tuatara</name>
    <name type="synonym">Hatteria punctata</name>
    <dbReference type="NCBI Taxonomy" id="8508"/>
    <lineage>
        <taxon>Eukaryota</taxon>
        <taxon>Metazoa</taxon>
        <taxon>Chordata</taxon>
        <taxon>Craniata</taxon>
        <taxon>Vertebrata</taxon>
        <taxon>Euteleostomi</taxon>
        <taxon>Lepidosauria</taxon>
        <taxon>Sphenodontia</taxon>
        <taxon>Sphenodontidae</taxon>
        <taxon>Sphenodon</taxon>
    </lineage>
</organism>
<name>A0A8D0GG54_SPHPU</name>
<evidence type="ECO:0000313" key="1">
    <source>
        <dbReference type="Ensembl" id="ENSSPUP00000006324.1"/>
    </source>
</evidence>
<evidence type="ECO:0000313" key="2">
    <source>
        <dbReference type="Proteomes" id="UP000694392"/>
    </source>
</evidence>
<dbReference type="InterPro" id="IPR039782">
    <property type="entry name" value="VPS13B"/>
</dbReference>
<protein>
    <submittedName>
        <fullName evidence="1">Uncharacterized protein</fullName>
    </submittedName>
</protein>
<proteinExistence type="predicted"/>
<dbReference type="PANTHER" id="PTHR12517:SF0">
    <property type="entry name" value="INTERMEMBRANE LIPID TRANSFER PROTEIN VPS13B"/>
    <property type="match status" value="1"/>
</dbReference>
<dbReference type="PANTHER" id="PTHR12517">
    <property type="entry name" value="VACUOLAR PROTEIN SORTING-ASSOCIATED PROTEIN 13B"/>
    <property type="match status" value="1"/>
</dbReference>
<sequence length="119" mass="13365">SGSQSACDQLVTPTALAACTRVDSCFTPCFVPSLGVSVQFGHLELHLCHHFDQLGTVSPRFLHPFASDKNVPSELEYMIVSFKEPHIYLRQWNDGSVFKEIQFSTQADCRLLECRNVTM</sequence>
<dbReference type="Proteomes" id="UP000694392">
    <property type="component" value="Unplaced"/>
</dbReference>
<keyword evidence="2" id="KW-1185">Reference proteome</keyword>
<dbReference type="GeneTree" id="ENSGT00940000154684"/>
<dbReference type="Ensembl" id="ENSSPUT00000006734.1">
    <property type="protein sequence ID" value="ENSSPUP00000006324.1"/>
    <property type="gene ID" value="ENSSPUG00000004887.1"/>
</dbReference>
<dbReference type="AlphaFoldDB" id="A0A8D0GG54"/>
<accession>A0A8D0GG54</accession>
<reference evidence="1" key="1">
    <citation type="submission" date="2025-08" db="UniProtKB">
        <authorList>
            <consortium name="Ensembl"/>
        </authorList>
    </citation>
    <scope>IDENTIFICATION</scope>
</reference>
<reference evidence="1" key="2">
    <citation type="submission" date="2025-09" db="UniProtKB">
        <authorList>
            <consortium name="Ensembl"/>
        </authorList>
    </citation>
    <scope>IDENTIFICATION</scope>
</reference>